<dbReference type="Proteomes" id="UP001176961">
    <property type="component" value="Unassembled WGS sequence"/>
</dbReference>
<gene>
    <name evidence="1" type="ORF">CYNAS_LOCUS21425</name>
</gene>
<protein>
    <submittedName>
        <fullName evidence="1">Uncharacterized protein</fullName>
    </submittedName>
</protein>
<dbReference type="EMBL" id="CATQJL010000326">
    <property type="protein sequence ID" value="CAJ0609442.1"/>
    <property type="molecule type" value="Genomic_DNA"/>
</dbReference>
<keyword evidence="2" id="KW-1185">Reference proteome</keyword>
<accession>A0AA36MHK4</accession>
<evidence type="ECO:0000313" key="1">
    <source>
        <dbReference type="EMBL" id="CAJ0609442.1"/>
    </source>
</evidence>
<reference evidence="1" key="1">
    <citation type="submission" date="2023-07" db="EMBL/GenBank/DDBJ databases">
        <authorList>
            <consortium name="CYATHOMIX"/>
        </authorList>
    </citation>
    <scope>NUCLEOTIDE SEQUENCE</scope>
    <source>
        <strain evidence="1">N/A</strain>
    </source>
</reference>
<evidence type="ECO:0000313" key="2">
    <source>
        <dbReference type="Proteomes" id="UP001176961"/>
    </source>
</evidence>
<organism evidence="1 2">
    <name type="scientific">Cylicocyclus nassatus</name>
    <name type="common">Nematode worm</name>
    <dbReference type="NCBI Taxonomy" id="53992"/>
    <lineage>
        <taxon>Eukaryota</taxon>
        <taxon>Metazoa</taxon>
        <taxon>Ecdysozoa</taxon>
        <taxon>Nematoda</taxon>
        <taxon>Chromadorea</taxon>
        <taxon>Rhabditida</taxon>
        <taxon>Rhabditina</taxon>
        <taxon>Rhabditomorpha</taxon>
        <taxon>Strongyloidea</taxon>
        <taxon>Strongylidae</taxon>
        <taxon>Cylicocyclus</taxon>
    </lineage>
</organism>
<name>A0AA36MHK4_CYLNA</name>
<sequence>MLPYFSLCISLLSRRSSISFRDFCSRLAREFRRRIMGIGVTNSIEIILLPLRKNQIFSVYYVSMEDNGNLLGRLLGKDQVFSVYYVRRK</sequence>
<proteinExistence type="predicted"/>
<comment type="caution">
    <text evidence="1">The sequence shown here is derived from an EMBL/GenBank/DDBJ whole genome shotgun (WGS) entry which is preliminary data.</text>
</comment>
<dbReference type="AlphaFoldDB" id="A0AA36MHK4"/>